<gene>
    <name evidence="2" type="ORF">ENK44_00545</name>
</gene>
<reference evidence="2" key="1">
    <citation type="journal article" date="2020" name="mSystems">
        <title>Genome- and Community-Level Interaction Insights into Carbon Utilization and Element Cycling Functions of Hydrothermarchaeota in Hydrothermal Sediment.</title>
        <authorList>
            <person name="Zhou Z."/>
            <person name="Liu Y."/>
            <person name="Xu W."/>
            <person name="Pan J."/>
            <person name="Luo Z.H."/>
            <person name="Li M."/>
        </authorList>
    </citation>
    <scope>NUCLEOTIDE SEQUENCE [LARGE SCALE GENOMIC DNA]</scope>
    <source>
        <strain evidence="2">HyVt-577</strain>
    </source>
</reference>
<dbReference type="AlphaFoldDB" id="A0A7V4TY66"/>
<keyword evidence="1" id="KW-1133">Transmembrane helix</keyword>
<name>A0A7V4TY66_CALAY</name>
<comment type="caution">
    <text evidence="2">The sequence shown here is derived from an EMBL/GenBank/DDBJ whole genome shotgun (WGS) entry which is preliminary data.</text>
</comment>
<evidence type="ECO:0000256" key="1">
    <source>
        <dbReference type="SAM" id="Phobius"/>
    </source>
</evidence>
<protein>
    <submittedName>
        <fullName evidence="2">CcoQ/FixQ family Cbb3-type cytochrome c oxidase assembly chaperone</fullName>
    </submittedName>
</protein>
<proteinExistence type="predicted"/>
<feature type="transmembrane region" description="Helical" evidence="1">
    <location>
        <begin position="15"/>
        <end position="35"/>
    </location>
</feature>
<sequence>MISELFETIPGVGHYQTFALVFFFVFFMGIVVWTIRAKKTYIHKMEQLPLDSSESYSTNGENNNG</sequence>
<accession>A0A7V4TY66</accession>
<evidence type="ECO:0000313" key="2">
    <source>
        <dbReference type="EMBL" id="HGY54163.1"/>
    </source>
</evidence>
<keyword evidence="1" id="KW-0472">Membrane</keyword>
<dbReference type="EMBL" id="DRQG01000004">
    <property type="protein sequence ID" value="HGY54163.1"/>
    <property type="molecule type" value="Genomic_DNA"/>
</dbReference>
<keyword evidence="1" id="KW-0812">Transmembrane</keyword>
<organism evidence="2">
    <name type="scientific">Caldithrix abyssi</name>
    <dbReference type="NCBI Taxonomy" id="187145"/>
    <lineage>
        <taxon>Bacteria</taxon>
        <taxon>Pseudomonadati</taxon>
        <taxon>Calditrichota</taxon>
        <taxon>Calditrichia</taxon>
        <taxon>Calditrichales</taxon>
        <taxon>Calditrichaceae</taxon>
        <taxon>Caldithrix</taxon>
    </lineage>
</organism>
<dbReference type="Proteomes" id="UP000885779">
    <property type="component" value="Unassembled WGS sequence"/>
</dbReference>